<feature type="compositionally biased region" description="Polar residues" evidence="1">
    <location>
        <begin position="1"/>
        <end position="13"/>
    </location>
</feature>
<reference evidence="3" key="1">
    <citation type="journal article" date="2016" name="Nature">
        <title>The genome of the seagrass Zostera marina reveals angiosperm adaptation to the sea.</title>
        <authorList>
            <person name="Olsen J.L."/>
            <person name="Rouze P."/>
            <person name="Verhelst B."/>
            <person name="Lin Y.-C."/>
            <person name="Bayer T."/>
            <person name="Collen J."/>
            <person name="Dattolo E."/>
            <person name="De Paoli E."/>
            <person name="Dittami S."/>
            <person name="Maumus F."/>
            <person name="Michel G."/>
            <person name="Kersting A."/>
            <person name="Lauritano C."/>
            <person name="Lohaus R."/>
            <person name="Toepel M."/>
            <person name="Tonon T."/>
            <person name="Vanneste K."/>
            <person name="Amirebrahimi M."/>
            <person name="Brakel J."/>
            <person name="Bostroem C."/>
            <person name="Chovatia M."/>
            <person name="Grimwood J."/>
            <person name="Jenkins J.W."/>
            <person name="Jueterbock A."/>
            <person name="Mraz A."/>
            <person name="Stam W.T."/>
            <person name="Tice H."/>
            <person name="Bornberg-Bauer E."/>
            <person name="Green P.J."/>
            <person name="Pearson G.A."/>
            <person name="Procaccini G."/>
            <person name="Duarte C.M."/>
            <person name="Schmutz J."/>
            <person name="Reusch T.B.H."/>
            <person name="Van de Peer Y."/>
        </authorList>
    </citation>
    <scope>NUCLEOTIDE SEQUENCE [LARGE SCALE GENOMIC DNA]</scope>
    <source>
        <strain evidence="3">cv. Finnish</strain>
    </source>
</reference>
<dbReference type="OrthoDB" id="696504at2759"/>
<feature type="compositionally biased region" description="Polar residues" evidence="1">
    <location>
        <begin position="84"/>
        <end position="96"/>
    </location>
</feature>
<dbReference type="PANTHER" id="PTHR34120">
    <property type="entry name" value="EXPRESSED PROTEIN"/>
    <property type="match status" value="1"/>
</dbReference>
<evidence type="ECO:0000313" key="2">
    <source>
        <dbReference type="EMBL" id="KMZ63563.1"/>
    </source>
</evidence>
<feature type="compositionally biased region" description="Basic residues" evidence="1">
    <location>
        <begin position="103"/>
        <end position="116"/>
    </location>
</feature>
<dbReference type="Proteomes" id="UP000036987">
    <property type="component" value="Unassembled WGS sequence"/>
</dbReference>
<dbReference type="PANTHER" id="PTHR34120:SF2">
    <property type="entry name" value="OS01G0860900 PROTEIN"/>
    <property type="match status" value="1"/>
</dbReference>
<comment type="caution">
    <text evidence="2">The sequence shown here is derived from an EMBL/GenBank/DDBJ whole genome shotgun (WGS) entry which is preliminary data.</text>
</comment>
<proteinExistence type="predicted"/>
<gene>
    <name evidence="2" type="ORF">ZOSMA_3G00400</name>
</gene>
<organism evidence="2 3">
    <name type="scientific">Zostera marina</name>
    <name type="common">Eelgrass</name>
    <dbReference type="NCBI Taxonomy" id="29655"/>
    <lineage>
        <taxon>Eukaryota</taxon>
        <taxon>Viridiplantae</taxon>
        <taxon>Streptophyta</taxon>
        <taxon>Embryophyta</taxon>
        <taxon>Tracheophyta</taxon>
        <taxon>Spermatophyta</taxon>
        <taxon>Magnoliopsida</taxon>
        <taxon>Liliopsida</taxon>
        <taxon>Zosteraceae</taxon>
        <taxon>Zostera</taxon>
    </lineage>
</organism>
<name>A0A0K9P3L1_ZOSMR</name>
<dbReference type="EMBL" id="LFYR01001213">
    <property type="protein sequence ID" value="KMZ63563.1"/>
    <property type="molecule type" value="Genomic_DNA"/>
</dbReference>
<protein>
    <submittedName>
        <fullName evidence="2">Uncharacterized protein</fullName>
    </submittedName>
</protein>
<dbReference type="OMA" id="NSAVPEW"/>
<dbReference type="AlphaFoldDB" id="A0A0K9P3L1"/>
<evidence type="ECO:0000256" key="1">
    <source>
        <dbReference type="SAM" id="MobiDB-lite"/>
    </source>
</evidence>
<accession>A0A0K9P3L1</accession>
<sequence length="306" mass="33384">MAQISTLEASQASDGGAGINEGGNSNITIVPGMEDVMGSWVDWNVSTAAASAIFYDRDDSTKGNTNPKKSSAITSGGGSASTSQRFPGSLTTTQGSILGLPNAHHHSDRFVRRSTRRGNTSERIFPKNGKRRVGGGNERNSAVPEWEPGSPMVSCFGKVKPEKDSVRKANQRPIGMFWFFSFFCCVSGKNCGGARRREVESEEKDDSVKGEMVMMTKKKKVLDSSTAPDLDATRRVSSGRRAASWEMTVMSGNVDEEESEFDYVVRSPPLDSKEREMLRHRSRSLKSILSDLECVRDLENVGPVSV</sequence>
<feature type="region of interest" description="Disordered" evidence="1">
    <location>
        <begin position="1"/>
        <end position="23"/>
    </location>
</feature>
<keyword evidence="3" id="KW-1185">Reference proteome</keyword>
<feature type="region of interest" description="Disordered" evidence="1">
    <location>
        <begin position="57"/>
        <end position="146"/>
    </location>
</feature>
<evidence type="ECO:0000313" key="3">
    <source>
        <dbReference type="Proteomes" id="UP000036987"/>
    </source>
</evidence>